<organism evidence="1">
    <name type="scientific">Anguilla anguilla</name>
    <name type="common">European freshwater eel</name>
    <name type="synonym">Muraena anguilla</name>
    <dbReference type="NCBI Taxonomy" id="7936"/>
    <lineage>
        <taxon>Eukaryota</taxon>
        <taxon>Metazoa</taxon>
        <taxon>Chordata</taxon>
        <taxon>Craniata</taxon>
        <taxon>Vertebrata</taxon>
        <taxon>Euteleostomi</taxon>
        <taxon>Actinopterygii</taxon>
        <taxon>Neopterygii</taxon>
        <taxon>Teleostei</taxon>
        <taxon>Anguilliformes</taxon>
        <taxon>Anguillidae</taxon>
        <taxon>Anguilla</taxon>
    </lineage>
</organism>
<dbReference type="EMBL" id="GBXM01098708">
    <property type="protein sequence ID" value="JAH09869.1"/>
    <property type="molecule type" value="Transcribed_RNA"/>
</dbReference>
<reference evidence="1" key="2">
    <citation type="journal article" date="2015" name="Fish Shellfish Immunol.">
        <title>Early steps in the European eel (Anguilla anguilla)-Vibrio vulnificus interaction in the gills: Role of the RtxA13 toxin.</title>
        <authorList>
            <person name="Callol A."/>
            <person name="Pajuelo D."/>
            <person name="Ebbesson L."/>
            <person name="Teles M."/>
            <person name="MacKenzie S."/>
            <person name="Amaro C."/>
        </authorList>
    </citation>
    <scope>NUCLEOTIDE SEQUENCE</scope>
</reference>
<reference evidence="1" key="1">
    <citation type="submission" date="2014-11" db="EMBL/GenBank/DDBJ databases">
        <authorList>
            <person name="Amaro Gonzalez C."/>
        </authorList>
    </citation>
    <scope>NUCLEOTIDE SEQUENCE</scope>
</reference>
<dbReference type="AlphaFoldDB" id="A0A0E9PZG0"/>
<accession>A0A0E9PZG0</accession>
<proteinExistence type="predicted"/>
<name>A0A0E9PZG0_ANGAN</name>
<sequence>MNPFVNADSQGEVSTFHAVSLFGLCRTNEKA</sequence>
<protein>
    <submittedName>
        <fullName evidence="1">Uncharacterized protein</fullName>
    </submittedName>
</protein>
<evidence type="ECO:0000313" key="1">
    <source>
        <dbReference type="EMBL" id="JAH09869.1"/>
    </source>
</evidence>